<dbReference type="Gene3D" id="3.90.79.10">
    <property type="entry name" value="Nucleoside Triphosphate Pyrophosphohydrolase"/>
    <property type="match status" value="1"/>
</dbReference>
<evidence type="ECO:0000259" key="2">
    <source>
        <dbReference type="PROSITE" id="PS51462"/>
    </source>
</evidence>
<evidence type="ECO:0000313" key="3">
    <source>
        <dbReference type="EMBL" id="APG26962.1"/>
    </source>
</evidence>
<dbReference type="PANTHER" id="PTHR10885">
    <property type="entry name" value="ISOPENTENYL-DIPHOSPHATE DELTA-ISOMERASE"/>
    <property type="match status" value="1"/>
</dbReference>
<dbReference type="OrthoDB" id="9804563at2"/>
<keyword evidence="4" id="KW-1185">Reference proteome</keyword>
<dbReference type="PANTHER" id="PTHR10885:SF0">
    <property type="entry name" value="ISOPENTENYL-DIPHOSPHATE DELTA-ISOMERASE"/>
    <property type="match status" value="1"/>
</dbReference>
<dbReference type="RefSeq" id="WP_072282923.1">
    <property type="nucleotide sequence ID" value="NZ_CP015519.1"/>
</dbReference>
<proteinExistence type="predicted"/>
<keyword evidence="1 3" id="KW-0378">Hydrolase</keyword>
<dbReference type="SUPFAM" id="SSF55811">
    <property type="entry name" value="Nudix"/>
    <property type="match status" value="1"/>
</dbReference>
<dbReference type="CDD" id="cd04692">
    <property type="entry name" value="NUDIX_Hydrolase"/>
    <property type="match status" value="1"/>
</dbReference>
<accession>A0A1L3GM08</accession>
<feature type="domain" description="Nudix hydrolase" evidence="2">
    <location>
        <begin position="29"/>
        <end position="163"/>
    </location>
</feature>
<reference evidence="3 4" key="1">
    <citation type="journal article" date="2017" name="Genome Announc.">
        <title>Complete Genome Sequences of Two Acetylene-Fermenting Pelobacter acetylenicus Strains.</title>
        <authorList>
            <person name="Sutton J.M."/>
            <person name="Baesman S.M."/>
            <person name="Fierst J.L."/>
            <person name="Poret-Peterson A.T."/>
            <person name="Oremland R.S."/>
            <person name="Dunlap D.S."/>
            <person name="Akob D.M."/>
        </authorList>
    </citation>
    <scope>NUCLEOTIDE SEQUENCE [LARGE SCALE GENOMIC DNA]</scope>
    <source>
        <strain evidence="3 4">SFB93</strain>
    </source>
</reference>
<dbReference type="AlphaFoldDB" id="A0A1L3GM08"/>
<dbReference type="KEGG" id="pef:A7E78_03415"/>
<name>A0A1L3GM08_9BACT</name>
<dbReference type="PROSITE" id="PS00893">
    <property type="entry name" value="NUDIX_BOX"/>
    <property type="match status" value="1"/>
</dbReference>
<dbReference type="InterPro" id="IPR020084">
    <property type="entry name" value="NUDIX_hydrolase_CS"/>
</dbReference>
<dbReference type="Proteomes" id="UP000182517">
    <property type="component" value="Chromosome"/>
</dbReference>
<dbReference type="Pfam" id="PF00293">
    <property type="entry name" value="NUDIX"/>
    <property type="match status" value="1"/>
</dbReference>
<dbReference type="PROSITE" id="PS51462">
    <property type="entry name" value="NUDIX"/>
    <property type="match status" value="1"/>
</dbReference>
<dbReference type="GO" id="GO:0016787">
    <property type="term" value="F:hydrolase activity"/>
    <property type="evidence" value="ECO:0007669"/>
    <property type="project" value="UniProtKB-KW"/>
</dbReference>
<evidence type="ECO:0000313" key="4">
    <source>
        <dbReference type="Proteomes" id="UP000182517"/>
    </source>
</evidence>
<sequence>MEELFDIVDDQDRVIGQAPRSACHGNPALIHRVAHVLVFNSAGQVLLQKRSRFKDVQPGRWDTSVGGHLDPGEDYLAGALREMAEELGIINQPLELLYSYPHRNTFESENVTSFWLCYDGPVHFDPKEIEAVAFYSPERIAQMLGSGFLTPNFEHEWSLFLEWESNRGALTSPFSNT</sequence>
<protein>
    <submittedName>
        <fullName evidence="3">NUDIX hydrolase</fullName>
    </submittedName>
</protein>
<gene>
    <name evidence="3" type="ORF">A7E78_03415</name>
</gene>
<organism evidence="3 4">
    <name type="scientific">Syntrophotalea acetylenivorans</name>
    <dbReference type="NCBI Taxonomy" id="1842532"/>
    <lineage>
        <taxon>Bacteria</taxon>
        <taxon>Pseudomonadati</taxon>
        <taxon>Thermodesulfobacteriota</taxon>
        <taxon>Desulfuromonadia</taxon>
        <taxon>Desulfuromonadales</taxon>
        <taxon>Syntrophotaleaceae</taxon>
        <taxon>Syntrophotalea</taxon>
    </lineage>
</organism>
<dbReference type="InterPro" id="IPR000086">
    <property type="entry name" value="NUDIX_hydrolase_dom"/>
</dbReference>
<dbReference type="STRING" id="1842532.A7E78_03415"/>
<evidence type="ECO:0000256" key="1">
    <source>
        <dbReference type="ARBA" id="ARBA00022801"/>
    </source>
</evidence>
<dbReference type="InterPro" id="IPR015797">
    <property type="entry name" value="NUDIX_hydrolase-like_dom_sf"/>
</dbReference>
<dbReference type="EMBL" id="CP015519">
    <property type="protein sequence ID" value="APG26962.1"/>
    <property type="molecule type" value="Genomic_DNA"/>
</dbReference>